<name>A0A8J3XVE0_9ACTN</name>
<evidence type="ECO:0000259" key="5">
    <source>
        <dbReference type="PROSITE" id="PS50977"/>
    </source>
</evidence>
<keyword evidence="3" id="KW-0804">Transcription</keyword>
<dbReference type="GO" id="GO:0003700">
    <property type="term" value="F:DNA-binding transcription factor activity"/>
    <property type="evidence" value="ECO:0007669"/>
    <property type="project" value="TreeGrafter"/>
</dbReference>
<dbReference type="InterPro" id="IPR036271">
    <property type="entry name" value="Tet_transcr_reg_TetR-rel_C_sf"/>
</dbReference>
<proteinExistence type="predicted"/>
<comment type="caution">
    <text evidence="6">The sequence shown here is derived from an EMBL/GenBank/DDBJ whole genome shotgun (WGS) entry which is preliminary data.</text>
</comment>
<dbReference type="Proteomes" id="UP000605992">
    <property type="component" value="Unassembled WGS sequence"/>
</dbReference>
<gene>
    <name evidence="6" type="ORF">Pth03_25880</name>
</gene>
<dbReference type="Pfam" id="PF00440">
    <property type="entry name" value="TetR_N"/>
    <property type="match status" value="1"/>
</dbReference>
<evidence type="ECO:0000313" key="6">
    <source>
        <dbReference type="EMBL" id="GII54199.1"/>
    </source>
</evidence>
<dbReference type="GO" id="GO:0045892">
    <property type="term" value="P:negative regulation of DNA-templated transcription"/>
    <property type="evidence" value="ECO:0007669"/>
    <property type="project" value="UniProtKB-ARBA"/>
</dbReference>
<dbReference type="Gene3D" id="3.30.70.20">
    <property type="match status" value="1"/>
</dbReference>
<dbReference type="PANTHER" id="PTHR30055">
    <property type="entry name" value="HTH-TYPE TRANSCRIPTIONAL REGULATOR RUTR"/>
    <property type="match status" value="1"/>
</dbReference>
<sequence>MGRIAGVTSAETRERLLSAAADVFAQRGYDGTRVADIAAAAGVSNGALYAHFDSKAELIVAALRAHGRRLLATVFAADPGQPVTELLLAIGRSLPRRRDASGYLIIEALVAARRDEDVARPMRDYVGERGDWVADLVRAAQTGGELDSSLPPNALAHFCLLLSMGSALVTPDLHAVDEEEWSALLARIVAALAPTPDSAAQRRTMKVQIDPQRCHGHGRCYTLAPDLFGEDDEGYGHVAGGGAVPPGHEHAARLAASNCPERAVDLLEGA</sequence>
<organism evidence="6 7">
    <name type="scientific">Planotetraspora thailandica</name>
    <dbReference type="NCBI Taxonomy" id="487172"/>
    <lineage>
        <taxon>Bacteria</taxon>
        <taxon>Bacillati</taxon>
        <taxon>Actinomycetota</taxon>
        <taxon>Actinomycetes</taxon>
        <taxon>Streptosporangiales</taxon>
        <taxon>Streptosporangiaceae</taxon>
        <taxon>Planotetraspora</taxon>
    </lineage>
</organism>
<keyword evidence="7" id="KW-1185">Reference proteome</keyword>
<feature type="domain" description="HTH tetR-type" evidence="5">
    <location>
        <begin position="10"/>
        <end position="70"/>
    </location>
</feature>
<dbReference type="FunFam" id="1.10.10.60:FF:000141">
    <property type="entry name" value="TetR family transcriptional regulator"/>
    <property type="match status" value="1"/>
</dbReference>
<dbReference type="SUPFAM" id="SSF54862">
    <property type="entry name" value="4Fe-4S ferredoxins"/>
    <property type="match status" value="1"/>
</dbReference>
<dbReference type="PANTHER" id="PTHR30055:SF234">
    <property type="entry name" value="HTH-TYPE TRANSCRIPTIONAL REGULATOR BETI"/>
    <property type="match status" value="1"/>
</dbReference>
<dbReference type="SUPFAM" id="SSF46689">
    <property type="entry name" value="Homeodomain-like"/>
    <property type="match status" value="1"/>
</dbReference>
<feature type="DNA-binding region" description="H-T-H motif" evidence="4">
    <location>
        <begin position="33"/>
        <end position="52"/>
    </location>
</feature>
<dbReference type="InterPro" id="IPR050109">
    <property type="entry name" value="HTH-type_TetR-like_transc_reg"/>
</dbReference>
<evidence type="ECO:0000256" key="4">
    <source>
        <dbReference type="PROSITE-ProRule" id="PRU00335"/>
    </source>
</evidence>
<reference evidence="6" key="1">
    <citation type="submission" date="2021-01" db="EMBL/GenBank/DDBJ databases">
        <title>Whole genome shotgun sequence of Planotetraspora thailandica NBRC 104271.</title>
        <authorList>
            <person name="Komaki H."/>
            <person name="Tamura T."/>
        </authorList>
    </citation>
    <scope>NUCLEOTIDE SEQUENCE</scope>
    <source>
        <strain evidence="6">NBRC 104271</strain>
    </source>
</reference>
<dbReference type="InterPro" id="IPR001647">
    <property type="entry name" value="HTH_TetR"/>
</dbReference>
<protein>
    <recommendedName>
        <fullName evidence="5">HTH tetR-type domain-containing protein</fullName>
    </recommendedName>
</protein>
<dbReference type="EMBL" id="BOOR01000016">
    <property type="protein sequence ID" value="GII54199.1"/>
    <property type="molecule type" value="Genomic_DNA"/>
</dbReference>
<dbReference type="Pfam" id="PF13459">
    <property type="entry name" value="Fer4_15"/>
    <property type="match status" value="1"/>
</dbReference>
<dbReference type="PRINTS" id="PR00455">
    <property type="entry name" value="HTHTETR"/>
</dbReference>
<accession>A0A8J3XVE0</accession>
<evidence type="ECO:0000256" key="1">
    <source>
        <dbReference type="ARBA" id="ARBA00023015"/>
    </source>
</evidence>
<dbReference type="InterPro" id="IPR009057">
    <property type="entry name" value="Homeodomain-like_sf"/>
</dbReference>
<evidence type="ECO:0000256" key="3">
    <source>
        <dbReference type="ARBA" id="ARBA00023163"/>
    </source>
</evidence>
<dbReference type="AlphaFoldDB" id="A0A8J3XVE0"/>
<dbReference type="GO" id="GO:0000976">
    <property type="term" value="F:transcription cis-regulatory region binding"/>
    <property type="evidence" value="ECO:0007669"/>
    <property type="project" value="TreeGrafter"/>
</dbReference>
<keyword evidence="1" id="KW-0805">Transcription regulation</keyword>
<dbReference type="PROSITE" id="PS50977">
    <property type="entry name" value="HTH_TETR_2"/>
    <property type="match status" value="1"/>
</dbReference>
<dbReference type="SUPFAM" id="SSF48498">
    <property type="entry name" value="Tetracyclin repressor-like, C-terminal domain"/>
    <property type="match status" value="1"/>
</dbReference>
<keyword evidence="2 4" id="KW-0238">DNA-binding</keyword>
<evidence type="ECO:0000313" key="7">
    <source>
        <dbReference type="Proteomes" id="UP000605992"/>
    </source>
</evidence>
<dbReference type="Gene3D" id="1.10.357.10">
    <property type="entry name" value="Tetracycline Repressor, domain 2"/>
    <property type="match status" value="1"/>
</dbReference>
<evidence type="ECO:0000256" key="2">
    <source>
        <dbReference type="ARBA" id="ARBA00023125"/>
    </source>
</evidence>